<evidence type="ECO:0000256" key="7">
    <source>
        <dbReference type="HAMAP-Rule" id="MF_01153"/>
    </source>
</evidence>
<gene>
    <name evidence="7 10" type="primary">djlA</name>
    <name evidence="10" type="ORF">Q9312_10805</name>
</gene>
<protein>
    <recommendedName>
        <fullName evidence="7">Co-chaperone protein DjlA</fullName>
    </recommendedName>
</protein>
<feature type="topological domain" description="Periplasmic" evidence="7">
    <location>
        <begin position="1"/>
        <end position="6"/>
    </location>
</feature>
<dbReference type="AlphaFoldDB" id="A0AA51X5F1"/>
<name>A0AA51X5F1_9GAMM</name>
<accession>A0AA51X5F1</accession>
<comment type="subunit">
    <text evidence="7">Homodimer.</text>
</comment>
<keyword evidence="6 7" id="KW-0143">Chaperone</keyword>
<feature type="topological domain" description="Cytoplasmic" evidence="7">
    <location>
        <begin position="32"/>
        <end position="273"/>
    </location>
</feature>
<dbReference type="SUPFAM" id="SSF46565">
    <property type="entry name" value="Chaperone J-domain"/>
    <property type="match status" value="1"/>
</dbReference>
<dbReference type="CDD" id="cd07316">
    <property type="entry name" value="terB_like_DjlA"/>
    <property type="match status" value="1"/>
</dbReference>
<dbReference type="InterPro" id="IPR036869">
    <property type="entry name" value="J_dom_sf"/>
</dbReference>
<dbReference type="GO" id="GO:0051087">
    <property type="term" value="F:protein-folding chaperone binding"/>
    <property type="evidence" value="ECO:0007669"/>
    <property type="project" value="InterPro"/>
</dbReference>
<evidence type="ECO:0000256" key="8">
    <source>
        <dbReference type="SAM" id="Phobius"/>
    </source>
</evidence>
<dbReference type="InterPro" id="IPR050817">
    <property type="entry name" value="DjlA_DnaK_co-chaperone"/>
</dbReference>
<dbReference type="InterPro" id="IPR029024">
    <property type="entry name" value="TerB-like"/>
</dbReference>
<evidence type="ECO:0000313" key="11">
    <source>
        <dbReference type="Proteomes" id="UP001239782"/>
    </source>
</evidence>
<organism evidence="10 11">
    <name type="scientific">Pleionea litopenaei</name>
    <dbReference type="NCBI Taxonomy" id="3070815"/>
    <lineage>
        <taxon>Bacteria</taxon>
        <taxon>Pseudomonadati</taxon>
        <taxon>Pseudomonadota</taxon>
        <taxon>Gammaproteobacteria</taxon>
        <taxon>Oceanospirillales</taxon>
        <taxon>Pleioneaceae</taxon>
        <taxon>Pleionea</taxon>
    </lineage>
</organism>
<keyword evidence="4 7" id="KW-1133">Transmembrane helix</keyword>
<evidence type="ECO:0000256" key="3">
    <source>
        <dbReference type="ARBA" id="ARBA00022692"/>
    </source>
</evidence>
<dbReference type="CDD" id="cd06257">
    <property type="entry name" value="DnaJ"/>
    <property type="match status" value="1"/>
</dbReference>
<dbReference type="Gene3D" id="1.10.3680.10">
    <property type="entry name" value="TerB-like"/>
    <property type="match status" value="1"/>
</dbReference>
<dbReference type="PRINTS" id="PR00625">
    <property type="entry name" value="JDOMAIN"/>
</dbReference>
<feature type="transmembrane region" description="Helical" evidence="8">
    <location>
        <begin position="7"/>
        <end position="29"/>
    </location>
</feature>
<evidence type="ECO:0000259" key="9">
    <source>
        <dbReference type="PROSITE" id="PS50076"/>
    </source>
</evidence>
<keyword evidence="1 7" id="KW-1003">Cell membrane</keyword>
<evidence type="ECO:0000313" key="10">
    <source>
        <dbReference type="EMBL" id="WMS85704.1"/>
    </source>
</evidence>
<comment type="subcellular location">
    <subcellularLocation>
        <location evidence="7">Cell inner membrane</location>
        <topology evidence="7">Single-pass type III membrane protein</topology>
    </subcellularLocation>
</comment>
<dbReference type="GO" id="GO:0005886">
    <property type="term" value="C:plasma membrane"/>
    <property type="evidence" value="ECO:0007669"/>
    <property type="project" value="UniProtKB-SubCell"/>
</dbReference>
<keyword evidence="3 7" id="KW-0812">Transmembrane</keyword>
<dbReference type="InterPro" id="IPR023749">
    <property type="entry name" value="DjlA"/>
</dbReference>
<dbReference type="Gene3D" id="1.10.287.110">
    <property type="entry name" value="DnaJ domain"/>
    <property type="match status" value="1"/>
</dbReference>
<dbReference type="Proteomes" id="UP001239782">
    <property type="component" value="Chromosome"/>
</dbReference>
<evidence type="ECO:0000256" key="4">
    <source>
        <dbReference type="ARBA" id="ARBA00022989"/>
    </source>
</evidence>
<comment type="function">
    <text evidence="7">Regulatory DnaK co-chaperone. Direct interaction between DnaK and DjlA is needed for the induction of the wcaABCDE operon, involved in the synthesis of a colanic acid polysaccharide capsule, possibly through activation of the RcsB/RcsC phosphotransfer signaling pathway. The colanic acid capsule may help the bacterium survive conditions outside the host.</text>
</comment>
<comment type="domain">
    <text evidence="7">The transmembrane domain is a dimerization domain.</text>
</comment>
<dbReference type="EMBL" id="CP133548">
    <property type="protein sequence ID" value="WMS85704.1"/>
    <property type="molecule type" value="Genomic_DNA"/>
</dbReference>
<dbReference type="PANTHER" id="PTHR24074">
    <property type="entry name" value="CO-CHAPERONE PROTEIN DJLA"/>
    <property type="match status" value="1"/>
</dbReference>
<feature type="domain" description="J" evidence="9">
    <location>
        <begin position="207"/>
        <end position="273"/>
    </location>
</feature>
<keyword evidence="11" id="KW-1185">Reference proteome</keyword>
<dbReference type="PROSITE" id="PS50076">
    <property type="entry name" value="DNAJ_2"/>
    <property type="match status" value="1"/>
</dbReference>
<dbReference type="RefSeq" id="WP_309200857.1">
    <property type="nucleotide sequence ID" value="NZ_CP133548.1"/>
</dbReference>
<evidence type="ECO:0000256" key="1">
    <source>
        <dbReference type="ARBA" id="ARBA00022475"/>
    </source>
</evidence>
<keyword evidence="2 7" id="KW-0997">Cell inner membrane</keyword>
<dbReference type="InterPro" id="IPR001623">
    <property type="entry name" value="DnaJ_domain"/>
</dbReference>
<dbReference type="Pfam" id="PF05099">
    <property type="entry name" value="TerB"/>
    <property type="match status" value="1"/>
</dbReference>
<evidence type="ECO:0000256" key="6">
    <source>
        <dbReference type="ARBA" id="ARBA00023186"/>
    </source>
</evidence>
<dbReference type="SMART" id="SM00271">
    <property type="entry name" value="DnaJ"/>
    <property type="match status" value="1"/>
</dbReference>
<sequence length="273" mass="30458">MKLWGKIIGGVLGFITLGGPIGMILGLFFGHMFDKGLNQDFTPLSRDEQAQIQARFFSATFSFMGRLAKIDGHVSQQEINAAEQVMAHLGLSNQMRSQAIEYFNRGKSESFDWQGEIDLFAQATAKQPAVRQMFMEILIQSGFADGQLKHQERALLGDVATKLGFSNFMLERLILMVKAQQSFHQQRQHRGHAGTSSRVSPAAKLQQAYQLLGVSENASMAEVKKAYRKQMAQHHPDKLVAKGLPEEMIKVATEKTQEIKAAYELIADAKKSK</sequence>
<dbReference type="Pfam" id="PF00226">
    <property type="entry name" value="DnaJ"/>
    <property type="match status" value="1"/>
</dbReference>
<evidence type="ECO:0000256" key="2">
    <source>
        <dbReference type="ARBA" id="ARBA00022519"/>
    </source>
</evidence>
<dbReference type="HAMAP" id="MF_01153">
    <property type="entry name" value="DjlA"/>
    <property type="match status" value="1"/>
</dbReference>
<keyword evidence="5 7" id="KW-0472">Membrane</keyword>
<proteinExistence type="inferred from homology"/>
<dbReference type="NCBIfam" id="NF006948">
    <property type="entry name" value="PRK09430.1"/>
    <property type="match status" value="1"/>
</dbReference>
<dbReference type="KEGG" id="plei:Q9312_10805"/>
<evidence type="ECO:0000256" key="5">
    <source>
        <dbReference type="ARBA" id="ARBA00023136"/>
    </source>
</evidence>
<dbReference type="InterPro" id="IPR007791">
    <property type="entry name" value="DjlA_N"/>
</dbReference>
<reference evidence="10 11" key="1">
    <citation type="submission" date="2023-08" db="EMBL/GenBank/DDBJ databases">
        <title>Pleionea litopenaei sp. nov., isolated from stomach of juvenile Litopenaeus vannamei.</title>
        <authorList>
            <person name="Rho A.M."/>
            <person name="Hwang C.Y."/>
        </authorList>
    </citation>
    <scope>NUCLEOTIDE SEQUENCE [LARGE SCALE GENOMIC DNA]</scope>
    <source>
        <strain evidence="10 11">HL-JVS1</strain>
    </source>
</reference>